<dbReference type="AlphaFoldDB" id="A0A8S9WKZ4"/>
<dbReference type="Proteomes" id="UP000466442">
    <property type="component" value="Unassembled WGS sequence"/>
</dbReference>
<keyword evidence="2" id="KW-1185">Reference proteome</keyword>
<sequence>MNKLVSFGKSMIKEFRRLVSKSYKFRIHTEKLNHINRPSAQCMIIFNNRKLSFIPFITRKSGREQDRVVDTQDGIPIRSSCHVLRRSLFHIG</sequence>
<reference evidence="1" key="1">
    <citation type="journal article" date="2021" name="Mol. Ecol. Resour.">
        <title>Apolygus lucorum genome provides insights into omnivorousness and mesophyll feeding.</title>
        <authorList>
            <person name="Liu Y."/>
            <person name="Liu H."/>
            <person name="Wang H."/>
            <person name="Huang T."/>
            <person name="Liu B."/>
            <person name="Yang B."/>
            <person name="Yin L."/>
            <person name="Li B."/>
            <person name="Zhang Y."/>
            <person name="Zhang S."/>
            <person name="Jiang F."/>
            <person name="Zhang X."/>
            <person name="Ren Y."/>
            <person name="Wang B."/>
            <person name="Wang S."/>
            <person name="Lu Y."/>
            <person name="Wu K."/>
            <person name="Fan W."/>
            <person name="Wang G."/>
        </authorList>
    </citation>
    <scope>NUCLEOTIDE SEQUENCE</scope>
    <source>
        <strain evidence="1">12Hb</strain>
    </source>
</reference>
<proteinExistence type="predicted"/>
<gene>
    <name evidence="1" type="ORF">GE061_008558</name>
</gene>
<organism evidence="1 2">
    <name type="scientific">Apolygus lucorum</name>
    <name type="common">Small green plant bug</name>
    <name type="synonym">Lygocoris lucorum</name>
    <dbReference type="NCBI Taxonomy" id="248454"/>
    <lineage>
        <taxon>Eukaryota</taxon>
        <taxon>Metazoa</taxon>
        <taxon>Ecdysozoa</taxon>
        <taxon>Arthropoda</taxon>
        <taxon>Hexapoda</taxon>
        <taxon>Insecta</taxon>
        <taxon>Pterygota</taxon>
        <taxon>Neoptera</taxon>
        <taxon>Paraneoptera</taxon>
        <taxon>Hemiptera</taxon>
        <taxon>Heteroptera</taxon>
        <taxon>Panheteroptera</taxon>
        <taxon>Cimicomorpha</taxon>
        <taxon>Miridae</taxon>
        <taxon>Mirini</taxon>
        <taxon>Apolygus</taxon>
    </lineage>
</organism>
<protein>
    <submittedName>
        <fullName evidence="1">Uncharacterized protein</fullName>
    </submittedName>
</protein>
<evidence type="ECO:0000313" key="2">
    <source>
        <dbReference type="Proteomes" id="UP000466442"/>
    </source>
</evidence>
<evidence type="ECO:0000313" key="1">
    <source>
        <dbReference type="EMBL" id="KAF6197593.1"/>
    </source>
</evidence>
<name>A0A8S9WKZ4_APOLU</name>
<accession>A0A8S9WKZ4</accession>
<comment type="caution">
    <text evidence="1">The sequence shown here is derived from an EMBL/GenBank/DDBJ whole genome shotgun (WGS) entry which is preliminary data.</text>
</comment>
<dbReference type="EMBL" id="WIXP02000017">
    <property type="protein sequence ID" value="KAF6197593.1"/>
    <property type="molecule type" value="Genomic_DNA"/>
</dbReference>